<dbReference type="InterPro" id="IPR020615">
    <property type="entry name" value="Thiolase_acyl_enz_int_AS"/>
</dbReference>
<keyword evidence="12" id="KW-1185">Reference proteome</keyword>
<dbReference type="PROSITE" id="PS00099">
    <property type="entry name" value="THIOLASE_3"/>
    <property type="match status" value="1"/>
</dbReference>
<accession>A0A1H1PL90</accession>
<feature type="domain" description="Thiolase N-terminal" evidence="9">
    <location>
        <begin position="9"/>
        <end position="266"/>
    </location>
</feature>
<feature type="active site" description="Proton acceptor" evidence="7">
    <location>
        <position position="383"/>
    </location>
</feature>
<proteinExistence type="inferred from homology"/>
<evidence type="ECO:0000256" key="4">
    <source>
        <dbReference type="ARBA" id="ARBA00023315"/>
    </source>
</evidence>
<dbReference type="EMBL" id="LT629776">
    <property type="protein sequence ID" value="SDS11825.1"/>
    <property type="molecule type" value="Genomic_DNA"/>
</dbReference>
<dbReference type="InterPro" id="IPR020613">
    <property type="entry name" value="Thiolase_CS"/>
</dbReference>
<evidence type="ECO:0000256" key="6">
    <source>
        <dbReference type="ARBA" id="ARBA00040529"/>
    </source>
</evidence>
<dbReference type="SUPFAM" id="SSF53901">
    <property type="entry name" value="Thiolase-like"/>
    <property type="match status" value="2"/>
</dbReference>
<evidence type="ECO:0000313" key="11">
    <source>
        <dbReference type="EMBL" id="SDS11825.1"/>
    </source>
</evidence>
<dbReference type="InterPro" id="IPR020616">
    <property type="entry name" value="Thiolase_N"/>
</dbReference>
<dbReference type="eggNOG" id="COG0183">
    <property type="taxonomic scope" value="Bacteria"/>
</dbReference>
<dbReference type="InterPro" id="IPR002155">
    <property type="entry name" value="Thiolase"/>
</dbReference>
<dbReference type="InterPro" id="IPR020610">
    <property type="entry name" value="Thiolase_AS"/>
</dbReference>
<protein>
    <recommendedName>
        <fullName evidence="6">Probable acetyl-CoA acetyltransferase</fullName>
        <ecNumber evidence="2">2.3.1.9</ecNumber>
    </recommendedName>
    <alternativeName>
        <fullName evidence="5">Acetoacetyl-CoA thiolase</fullName>
    </alternativeName>
</protein>
<reference evidence="11 12" key="1">
    <citation type="submission" date="2016-10" db="EMBL/GenBank/DDBJ databases">
        <authorList>
            <person name="de Groot N.N."/>
        </authorList>
    </citation>
    <scope>NUCLEOTIDE SEQUENCE [LARGE SCALE GENOMIC DNA]</scope>
    <source>
        <strain evidence="11 12">DSM 22126</strain>
    </source>
</reference>
<dbReference type="CDD" id="cd00751">
    <property type="entry name" value="thiolase"/>
    <property type="match status" value="1"/>
</dbReference>
<dbReference type="Pfam" id="PF02803">
    <property type="entry name" value="Thiolase_C"/>
    <property type="match status" value="1"/>
</dbReference>
<dbReference type="STRING" id="545619.SAMN04489860_0836"/>
<dbReference type="PROSITE" id="PS00098">
    <property type="entry name" value="THIOLASE_1"/>
    <property type="match status" value="1"/>
</dbReference>
<evidence type="ECO:0000256" key="7">
    <source>
        <dbReference type="PIRSR" id="PIRSR000429-1"/>
    </source>
</evidence>
<dbReference type="RefSeq" id="WP_083371700.1">
    <property type="nucleotide sequence ID" value="NZ_LT629776.1"/>
</dbReference>
<dbReference type="EC" id="2.3.1.9" evidence="2"/>
<feature type="domain" description="Thiolase C-terminal" evidence="10">
    <location>
        <begin position="275"/>
        <end position="395"/>
    </location>
</feature>
<evidence type="ECO:0000256" key="1">
    <source>
        <dbReference type="ARBA" id="ARBA00010982"/>
    </source>
</evidence>
<gene>
    <name evidence="11" type="ORF">SAMN04489860_0836</name>
</gene>
<evidence type="ECO:0000256" key="3">
    <source>
        <dbReference type="ARBA" id="ARBA00022679"/>
    </source>
</evidence>
<evidence type="ECO:0000256" key="8">
    <source>
        <dbReference type="RuleBase" id="RU003557"/>
    </source>
</evidence>
<dbReference type="NCBIfam" id="TIGR01930">
    <property type="entry name" value="AcCoA-C-Actrans"/>
    <property type="match status" value="1"/>
</dbReference>
<dbReference type="PANTHER" id="PTHR18919:SF107">
    <property type="entry name" value="ACETYL-COA ACETYLTRANSFERASE, CYTOSOLIC"/>
    <property type="match status" value="1"/>
</dbReference>
<dbReference type="PROSITE" id="PS00737">
    <property type="entry name" value="THIOLASE_2"/>
    <property type="match status" value="1"/>
</dbReference>
<dbReference type="GO" id="GO:0003985">
    <property type="term" value="F:acetyl-CoA C-acetyltransferase activity"/>
    <property type="evidence" value="ECO:0007669"/>
    <property type="project" value="UniProtKB-EC"/>
</dbReference>
<dbReference type="PANTHER" id="PTHR18919">
    <property type="entry name" value="ACETYL-COA C-ACYLTRANSFERASE"/>
    <property type="match status" value="1"/>
</dbReference>
<dbReference type="OrthoDB" id="1402717at2"/>
<feature type="active site" description="Acyl-thioester intermediate" evidence="7">
    <location>
        <position position="92"/>
    </location>
</feature>
<comment type="similarity">
    <text evidence="1 8">Belongs to the thiolase-like superfamily. Thiolase family.</text>
</comment>
<dbReference type="InterPro" id="IPR016039">
    <property type="entry name" value="Thiolase-like"/>
</dbReference>
<organism evidence="11 12">
    <name type="scientific">Paraoerskovia marina</name>
    <dbReference type="NCBI Taxonomy" id="545619"/>
    <lineage>
        <taxon>Bacteria</taxon>
        <taxon>Bacillati</taxon>
        <taxon>Actinomycetota</taxon>
        <taxon>Actinomycetes</taxon>
        <taxon>Micrococcales</taxon>
        <taxon>Cellulomonadaceae</taxon>
        <taxon>Paraoerskovia</taxon>
    </lineage>
</organism>
<sequence length="396" mass="39697">MSDDATTPVLIHGARTPFTKFRGALASLSVTDLGAHAIRGAMAASKIDPADVDAVIMGHVVQAGAGQGPARQAAVGAGIGWDVPATTINKLCLSGLTAIIDAARLVRTGEASVVVAGGMESMTNAPHLVQHSRAGFAFGDVTMADSLTHDGLRDPFDGMIMGEATDRGCTTRGIGREEQDAFAARSHQRAAAASEAGRLADEIVPVEIPQRRGEPVVVSQDEGIRAGTTPETLAGLRPAFVPDGTITAGSSSPLSDGAAAVVVASKAFAIEHGLTWLAEIGSAGQTAGPDNSLHSQPARALAAALDREGAKADELDLVEINEAFAAVAIQSVQDLGVSEDVVNTDGGAIALGHPVGASGARLALHVALGLAARGGGLGAASLCGGGGQGDALIFRA</sequence>
<dbReference type="Pfam" id="PF00108">
    <property type="entry name" value="Thiolase_N"/>
    <property type="match status" value="1"/>
</dbReference>
<dbReference type="InterPro" id="IPR020617">
    <property type="entry name" value="Thiolase_C"/>
</dbReference>
<dbReference type="PIRSF" id="PIRSF000429">
    <property type="entry name" value="Ac-CoA_Ac_transf"/>
    <property type="match status" value="1"/>
</dbReference>
<keyword evidence="3 8" id="KW-0808">Transferase</keyword>
<evidence type="ECO:0000313" key="12">
    <source>
        <dbReference type="Proteomes" id="UP000185663"/>
    </source>
</evidence>
<feature type="active site" description="Proton acceptor" evidence="7">
    <location>
        <position position="353"/>
    </location>
</feature>
<dbReference type="Proteomes" id="UP000185663">
    <property type="component" value="Chromosome I"/>
</dbReference>
<keyword evidence="4 8" id="KW-0012">Acyltransferase</keyword>
<evidence type="ECO:0000259" key="9">
    <source>
        <dbReference type="Pfam" id="PF00108"/>
    </source>
</evidence>
<evidence type="ECO:0000256" key="2">
    <source>
        <dbReference type="ARBA" id="ARBA00012705"/>
    </source>
</evidence>
<dbReference type="Gene3D" id="3.40.47.10">
    <property type="match status" value="2"/>
</dbReference>
<name>A0A1H1PL90_9CELL</name>
<evidence type="ECO:0000256" key="5">
    <source>
        <dbReference type="ARBA" id="ARBA00030755"/>
    </source>
</evidence>
<evidence type="ECO:0000259" key="10">
    <source>
        <dbReference type="Pfam" id="PF02803"/>
    </source>
</evidence>
<dbReference type="AlphaFoldDB" id="A0A1H1PL90"/>